<accession>V6AQN7</accession>
<comment type="caution">
    <text evidence="2">The sequence shown here is derived from an EMBL/GenBank/DDBJ whole genome shotgun (WGS) entry which is preliminary data.</text>
</comment>
<evidence type="ECO:0000313" key="3">
    <source>
        <dbReference type="Proteomes" id="UP000018159"/>
    </source>
</evidence>
<evidence type="ECO:0000313" key="2">
    <source>
        <dbReference type="EMBL" id="CDI04947.1"/>
    </source>
</evidence>
<protein>
    <submittedName>
        <fullName evidence="2">Uncharacterized protein</fullName>
    </submittedName>
</protein>
<proteinExistence type="predicted"/>
<organism evidence="2 3">
    <name type="scientific">Candidatus Nitrosotenuis uzonensis</name>
    <dbReference type="NCBI Taxonomy" id="1407055"/>
    <lineage>
        <taxon>Archaea</taxon>
        <taxon>Nitrososphaerota</taxon>
        <taxon>Candidatus Nitrosotenuis</taxon>
    </lineage>
</organism>
<evidence type="ECO:0000256" key="1">
    <source>
        <dbReference type="SAM" id="Coils"/>
    </source>
</evidence>
<dbReference type="RefSeq" id="WP_048194240.1">
    <property type="nucleotide sequence ID" value="NZ_CBTY010000006.1"/>
</dbReference>
<dbReference type="AlphaFoldDB" id="V6AQN7"/>
<reference evidence="2 3" key="1">
    <citation type="journal article" date="2013" name="PLoS ONE">
        <title>Enrichment and Genome Sequence of the Group I.1a Ammonia-Oxidizing Archaeon ?Ca. Nitrosotenuis uzonensis? Representing a Clade Globally.</title>
        <authorList>
            <person name="Lebedeva E.V."/>
            <person name="Hatzenpichler R."/>
            <person name="Pelletier E."/>
            <person name="Schuster N."/>
            <person name="Hauzmayer S."/>
            <person name="Bulaev A."/>
            <person name="Grigor'eva N.V."/>
            <person name="Galushko A."/>
            <person name="Schmid M."/>
            <person name="Palatinszky M."/>
            <person name="Le Paslier D."/>
            <person name="Daims H."/>
            <person name="Wagner M."/>
        </authorList>
    </citation>
    <scope>NUCLEOTIDE SEQUENCE [LARGE SCALE GENOMIC DNA]</scope>
    <source>
        <strain evidence="2 3">N4</strain>
    </source>
</reference>
<dbReference type="Proteomes" id="UP000018159">
    <property type="component" value="Unassembled WGS sequence"/>
</dbReference>
<keyword evidence="3" id="KW-1185">Reference proteome</keyword>
<feature type="coiled-coil region" evidence="1">
    <location>
        <begin position="49"/>
        <end position="87"/>
    </location>
</feature>
<keyword evidence="1" id="KW-0175">Coiled coil</keyword>
<sequence length="245" mass="27769">MINKPPKLPMGRAKKITLVIVIGIVGFFAIGLSAAFTYQMLYPEEYAKQAAEREEKQKFEQQLEQQKQEAIQKQESYEKKLQDYQDAVDKNGILKYRPYWAVSDTYREAEMNGRISTSDVCLGMVQIINYDPDPDVRMKWEDIWKQNCFNSSSTASQLSSMDITKAKSVLDNYLQSLDNAVSQCNSLPASAMIPSSGKDAMEQVIVNSAEMVLLVEKTPTNSGLLPYKQKIITKTDELTNCVNRH</sequence>
<name>V6AQN7_9ARCH</name>
<gene>
    <name evidence="2" type="ORF">NITUZ_140022</name>
</gene>
<dbReference type="EMBL" id="CBTY010000006">
    <property type="protein sequence ID" value="CDI04947.1"/>
    <property type="molecule type" value="Genomic_DNA"/>
</dbReference>
<dbReference type="STRING" id="1407055.NITUZ_140022"/>